<dbReference type="RefSeq" id="WP_207823841.1">
    <property type="nucleotide sequence ID" value="NZ_CP062006.1"/>
</dbReference>
<keyword evidence="2" id="KW-1185">Reference proteome</keyword>
<protein>
    <submittedName>
        <fullName evidence="1">Uncharacterized protein</fullName>
    </submittedName>
</protein>
<dbReference type="Proteomes" id="UP000663942">
    <property type="component" value="Chromosome"/>
</dbReference>
<organism evidence="1 2">
    <name type="scientific">Brevundimonas pondensis</name>
    <dbReference type="NCBI Taxonomy" id="2774189"/>
    <lineage>
        <taxon>Bacteria</taxon>
        <taxon>Pseudomonadati</taxon>
        <taxon>Pseudomonadota</taxon>
        <taxon>Alphaproteobacteria</taxon>
        <taxon>Caulobacterales</taxon>
        <taxon>Caulobacteraceae</taxon>
        <taxon>Brevundimonas</taxon>
    </lineage>
</organism>
<reference evidence="1 2" key="1">
    <citation type="submission" date="2020-09" db="EMBL/GenBank/DDBJ databases">
        <title>Brevundimonas sp. LVF1 isolated from an oligotrophic pond in Goettingen, Germany.</title>
        <authorList>
            <person name="Friedrich I."/>
            <person name="Klassen A."/>
            <person name="Neubauer H."/>
            <person name="Schneider D."/>
            <person name="Hertel R."/>
            <person name="Daniel R."/>
        </authorList>
    </citation>
    <scope>NUCLEOTIDE SEQUENCE [LARGE SCALE GENOMIC DNA]</scope>
    <source>
        <strain evidence="1 2">LVF1</strain>
    </source>
</reference>
<proteinExistence type="predicted"/>
<dbReference type="EMBL" id="CP062006">
    <property type="protein sequence ID" value="QTC87477.1"/>
    <property type="molecule type" value="Genomic_DNA"/>
</dbReference>
<gene>
    <name evidence="1" type="ORF">IFE19_15510</name>
</gene>
<evidence type="ECO:0000313" key="2">
    <source>
        <dbReference type="Proteomes" id="UP000663942"/>
    </source>
</evidence>
<accession>A0ABX7SIF6</accession>
<name>A0ABX7SIF6_9CAUL</name>
<evidence type="ECO:0000313" key="1">
    <source>
        <dbReference type="EMBL" id="QTC87477.1"/>
    </source>
</evidence>
<sequence>MTRPALSEDQVIEAFLLEDATDSRTLSLYLERYPDHAEALLDLAHDIAFTEVSRHALPSSDEDDLIAMGWATIQSAERTAVTAADWTGAMMGKVQAAVGAPMPVVMNLRDRRFKRDSLPPHLLDVLSQCLERTKEAVAEYLEQPAGLAKAAAYKASQAPQVAAEKLDYADFLRDLGLPEEERRRLLDGPA</sequence>